<dbReference type="Pfam" id="PF15011">
    <property type="entry name" value="CA109-like"/>
    <property type="match status" value="1"/>
</dbReference>
<proteinExistence type="predicted"/>
<dbReference type="PANTHER" id="PTHR37904:SF2">
    <property type="entry name" value="OS10G0566900 PROTEIN"/>
    <property type="match status" value="1"/>
</dbReference>
<dbReference type="EMBL" id="JAWXYG010000005">
    <property type="protein sequence ID" value="KAK4270664.1"/>
    <property type="molecule type" value="Genomic_DNA"/>
</dbReference>
<evidence type="ECO:0000313" key="2">
    <source>
        <dbReference type="Proteomes" id="UP001293593"/>
    </source>
</evidence>
<gene>
    <name evidence="1" type="ORF">QN277_019442</name>
</gene>
<keyword evidence="2" id="KW-1185">Reference proteome</keyword>
<accession>A0AAE1KBN4</accession>
<dbReference type="Proteomes" id="UP001293593">
    <property type="component" value="Unassembled WGS sequence"/>
</dbReference>
<comment type="caution">
    <text evidence="1">The sequence shown here is derived from an EMBL/GenBank/DDBJ whole genome shotgun (WGS) entry which is preliminary data.</text>
</comment>
<name>A0AAE1KBN4_9FABA</name>
<protein>
    <submittedName>
        <fullName evidence="1">Uncharacterized protein</fullName>
    </submittedName>
</protein>
<organism evidence="1 2">
    <name type="scientific">Acacia crassicarpa</name>
    <name type="common">northern wattle</name>
    <dbReference type="NCBI Taxonomy" id="499986"/>
    <lineage>
        <taxon>Eukaryota</taxon>
        <taxon>Viridiplantae</taxon>
        <taxon>Streptophyta</taxon>
        <taxon>Embryophyta</taxon>
        <taxon>Tracheophyta</taxon>
        <taxon>Spermatophyta</taxon>
        <taxon>Magnoliopsida</taxon>
        <taxon>eudicotyledons</taxon>
        <taxon>Gunneridae</taxon>
        <taxon>Pentapetalae</taxon>
        <taxon>rosids</taxon>
        <taxon>fabids</taxon>
        <taxon>Fabales</taxon>
        <taxon>Fabaceae</taxon>
        <taxon>Caesalpinioideae</taxon>
        <taxon>mimosoid clade</taxon>
        <taxon>Acacieae</taxon>
        <taxon>Acacia</taxon>
    </lineage>
</organism>
<reference evidence="1" key="1">
    <citation type="submission" date="2023-10" db="EMBL/GenBank/DDBJ databases">
        <title>Chromosome-level genome of the transformable northern wattle, Acacia crassicarpa.</title>
        <authorList>
            <person name="Massaro I."/>
            <person name="Sinha N.R."/>
            <person name="Poethig S."/>
            <person name="Leichty A.R."/>
        </authorList>
    </citation>
    <scope>NUCLEOTIDE SEQUENCE</scope>
    <source>
        <strain evidence="1">Acra3RX</strain>
        <tissue evidence="1">Leaf</tissue>
    </source>
</reference>
<evidence type="ECO:0000313" key="1">
    <source>
        <dbReference type="EMBL" id="KAK4270664.1"/>
    </source>
</evidence>
<sequence>MEAMVNKFQAKFRKAKEEISRWDELQSHLVSHFRNASSIIDRLQVLQNSKNYADLNCINGIQDALLSKQMGSLENIMVSMRNTLEEFHKIVLFLEKIHRDGGGQIVKGGSSRLTIKQLQQRVGVKPTLNDCLDGLLFLHDIHNSEYQLKVSIISAVSAGALKLSGSDLSALLQLLIDQPNIPSEEVQFAFDIIFAEEC</sequence>
<dbReference type="AlphaFoldDB" id="A0AAE1KBN4"/>
<dbReference type="InterPro" id="IPR029159">
    <property type="entry name" value="CA109-like"/>
</dbReference>
<dbReference type="PANTHER" id="PTHR37904">
    <property type="entry name" value="OS10G0566900 PROTEIN"/>
    <property type="match status" value="1"/>
</dbReference>
<dbReference type="InterPro" id="IPR038985">
    <property type="entry name" value="OPRN-like"/>
</dbReference>